<evidence type="ECO:0000313" key="1">
    <source>
        <dbReference type="EMBL" id="KKM83687.1"/>
    </source>
</evidence>
<dbReference type="InterPro" id="IPR021496">
    <property type="entry name" value="DUF3150"/>
</dbReference>
<evidence type="ECO:0008006" key="2">
    <source>
        <dbReference type="Google" id="ProtNLM"/>
    </source>
</evidence>
<reference evidence="1" key="1">
    <citation type="journal article" date="2015" name="Nature">
        <title>Complex archaea that bridge the gap between prokaryotes and eukaryotes.</title>
        <authorList>
            <person name="Spang A."/>
            <person name="Saw J.H."/>
            <person name="Jorgensen S.L."/>
            <person name="Zaremba-Niedzwiedzka K."/>
            <person name="Martijn J."/>
            <person name="Lind A.E."/>
            <person name="van Eijk R."/>
            <person name="Schleper C."/>
            <person name="Guy L."/>
            <person name="Ettema T.J."/>
        </authorList>
    </citation>
    <scope>NUCLEOTIDE SEQUENCE</scope>
</reference>
<dbReference type="Pfam" id="PF11348">
    <property type="entry name" value="DUF3150"/>
    <property type="match status" value="1"/>
</dbReference>
<dbReference type="AlphaFoldDB" id="A0A0F9NQZ8"/>
<gene>
    <name evidence="1" type="ORF">LCGC14_1306770</name>
</gene>
<name>A0A0F9NQZ8_9ZZZZ</name>
<sequence>MEFIHGTTLVYLKMRCWSGEKKASRDSDILLGVNGKLPPQKLLDLGRKKIFPPRALDPLLNKRKAAERACLAQGTRFMGGFAVRDDAIDDVVARLETVKQSFESALQQFLNDFDRNKEDWITENDEYAHIIRDQVPDRETVANAFKFEFKLYKLQPLEGFEPDEVEIADQILHEIGLSCREMSDRLLERKRAISGQNLSKQLDPLVSKLDTLSFGNGRILRVLSEFRALRESIPAVRIDQDHPCFGRVLTFLTMCSDDKKLECIVNGQFSVTRLIEGLRTDVSESGASLASTTPKPSVVSTGAYF</sequence>
<comment type="caution">
    <text evidence="1">The sequence shown here is derived from an EMBL/GenBank/DDBJ whole genome shotgun (WGS) entry which is preliminary data.</text>
</comment>
<dbReference type="EMBL" id="LAZR01007676">
    <property type="protein sequence ID" value="KKM83687.1"/>
    <property type="molecule type" value="Genomic_DNA"/>
</dbReference>
<organism evidence="1">
    <name type="scientific">marine sediment metagenome</name>
    <dbReference type="NCBI Taxonomy" id="412755"/>
    <lineage>
        <taxon>unclassified sequences</taxon>
        <taxon>metagenomes</taxon>
        <taxon>ecological metagenomes</taxon>
    </lineage>
</organism>
<protein>
    <recommendedName>
        <fullName evidence="2">DUF3150 domain-containing protein</fullName>
    </recommendedName>
</protein>
<proteinExistence type="predicted"/>
<accession>A0A0F9NQZ8</accession>